<evidence type="ECO:0000256" key="1">
    <source>
        <dbReference type="SAM" id="MobiDB-lite"/>
    </source>
</evidence>
<evidence type="ECO:0000256" key="3">
    <source>
        <dbReference type="SAM" id="SignalP"/>
    </source>
</evidence>
<keyword evidence="3" id="KW-0732">Signal</keyword>
<feature type="transmembrane region" description="Helical" evidence="2">
    <location>
        <begin position="266"/>
        <end position="291"/>
    </location>
</feature>
<feature type="region of interest" description="Disordered" evidence="1">
    <location>
        <begin position="86"/>
        <end position="122"/>
    </location>
</feature>
<dbReference type="Pfam" id="PF23585">
    <property type="entry name" value="DUF7137"/>
    <property type="match status" value="1"/>
</dbReference>
<protein>
    <recommendedName>
        <fullName evidence="4">DUF7137 domain-containing protein</fullName>
    </recommendedName>
</protein>
<dbReference type="InterPro" id="IPR055561">
    <property type="entry name" value="DUF7137"/>
</dbReference>
<feature type="domain" description="DUF7137" evidence="4">
    <location>
        <begin position="120"/>
        <end position="254"/>
    </location>
</feature>
<name>A0A0D2FFW6_9EURO</name>
<keyword evidence="2" id="KW-0812">Transmembrane</keyword>
<proteinExistence type="predicted"/>
<dbReference type="AlphaFoldDB" id="A0A0D2FFW6"/>
<evidence type="ECO:0000313" key="5">
    <source>
        <dbReference type="EMBL" id="KIW58974.1"/>
    </source>
</evidence>
<keyword evidence="2" id="KW-1133">Transmembrane helix</keyword>
<keyword evidence="2" id="KW-0472">Membrane</keyword>
<sequence>MKGSGLFSLLSTLFIVVAFTSAWPWPGSSDSDSNALVLRRQEQKASETAAQTAAASTGDAAATTAAASDSASDSASASASASDSESASASITSASGTEGSGSKSGTKTTATKTTAIDPRLPPGGISLITPAATDGIQFYRVGENVTFQWNYTSLSVTPSAIDVLASCSLNQATYTISANMSVEPTGAITWDTGNFPEAITSPFAVASYTLIVHDAASDITDVPSAGYLGAYNQYVFGMYTGQAYTPLNEFKCATCNGAFSVHEKQVFGVVLMTAAITVMSFTWFANGFGVFS</sequence>
<gene>
    <name evidence="5" type="ORF">PV05_03462</name>
</gene>
<reference evidence="5 6" key="1">
    <citation type="submission" date="2015-01" db="EMBL/GenBank/DDBJ databases">
        <title>The Genome Sequence of Exophiala xenobiotica CBS118157.</title>
        <authorList>
            <consortium name="The Broad Institute Genomics Platform"/>
            <person name="Cuomo C."/>
            <person name="de Hoog S."/>
            <person name="Gorbushina A."/>
            <person name="Stielow B."/>
            <person name="Teixiera M."/>
            <person name="Abouelleil A."/>
            <person name="Chapman S.B."/>
            <person name="Priest M."/>
            <person name="Young S.K."/>
            <person name="Wortman J."/>
            <person name="Nusbaum C."/>
            <person name="Birren B."/>
        </authorList>
    </citation>
    <scope>NUCLEOTIDE SEQUENCE [LARGE SCALE GENOMIC DNA]</scope>
    <source>
        <strain evidence="5 6">CBS 118157</strain>
    </source>
</reference>
<accession>A0A0D2FFW6</accession>
<dbReference type="Proteomes" id="UP000054342">
    <property type="component" value="Unassembled WGS sequence"/>
</dbReference>
<dbReference type="OrthoDB" id="2435509at2759"/>
<dbReference type="STRING" id="348802.A0A0D2FFW6"/>
<evidence type="ECO:0000256" key="2">
    <source>
        <dbReference type="SAM" id="Phobius"/>
    </source>
</evidence>
<keyword evidence="6" id="KW-1185">Reference proteome</keyword>
<dbReference type="PANTHER" id="PTHR42028">
    <property type="entry name" value="CHROMOSOME 1, WHOLE GENOME SHOTGUN SEQUENCE"/>
    <property type="match status" value="1"/>
</dbReference>
<dbReference type="GeneID" id="25325370"/>
<dbReference type="EMBL" id="KN847318">
    <property type="protein sequence ID" value="KIW58974.1"/>
    <property type="molecule type" value="Genomic_DNA"/>
</dbReference>
<dbReference type="PANTHER" id="PTHR42028:SF1">
    <property type="entry name" value="YALI0E30657P"/>
    <property type="match status" value="1"/>
</dbReference>
<organism evidence="5 6">
    <name type="scientific">Exophiala xenobiotica</name>
    <dbReference type="NCBI Taxonomy" id="348802"/>
    <lineage>
        <taxon>Eukaryota</taxon>
        <taxon>Fungi</taxon>
        <taxon>Dikarya</taxon>
        <taxon>Ascomycota</taxon>
        <taxon>Pezizomycotina</taxon>
        <taxon>Eurotiomycetes</taxon>
        <taxon>Chaetothyriomycetidae</taxon>
        <taxon>Chaetothyriales</taxon>
        <taxon>Herpotrichiellaceae</taxon>
        <taxon>Exophiala</taxon>
    </lineage>
</organism>
<feature type="signal peptide" evidence="3">
    <location>
        <begin position="1"/>
        <end position="22"/>
    </location>
</feature>
<evidence type="ECO:0000313" key="6">
    <source>
        <dbReference type="Proteomes" id="UP000054342"/>
    </source>
</evidence>
<feature type="compositionally biased region" description="Low complexity" evidence="1">
    <location>
        <begin position="86"/>
        <end position="115"/>
    </location>
</feature>
<dbReference type="RefSeq" id="XP_013319558.1">
    <property type="nucleotide sequence ID" value="XM_013464104.1"/>
</dbReference>
<feature type="chain" id="PRO_5002253054" description="DUF7137 domain-containing protein" evidence="3">
    <location>
        <begin position="23"/>
        <end position="292"/>
    </location>
</feature>
<evidence type="ECO:0000259" key="4">
    <source>
        <dbReference type="Pfam" id="PF23585"/>
    </source>
</evidence>
<dbReference type="HOGENOM" id="CLU_058864_0_0_1"/>